<evidence type="ECO:0000256" key="1">
    <source>
        <dbReference type="SAM" id="MobiDB-lite"/>
    </source>
</evidence>
<name>A0A6P2USR5_BURL3</name>
<dbReference type="EMBL" id="CABVQN010000002">
    <property type="protein sequence ID" value="VWC71885.1"/>
    <property type="molecule type" value="Genomic_DNA"/>
</dbReference>
<feature type="compositionally biased region" description="Low complexity" evidence="1">
    <location>
        <begin position="187"/>
        <end position="200"/>
    </location>
</feature>
<dbReference type="Proteomes" id="UP000494110">
    <property type="component" value="Unassembled WGS sequence"/>
</dbReference>
<evidence type="ECO:0000313" key="3">
    <source>
        <dbReference type="Proteomes" id="UP000494110"/>
    </source>
</evidence>
<dbReference type="AlphaFoldDB" id="A0A6P2USR5"/>
<sequence>MLSASVMRDIRGGTFALNSIERTGDVRCFDDEPARDADGRIRMNTDDLAVRAIDEILRFRTRPIVRIPIVLRQCAGRAAAWYWPDTSYPKHGFVQCAARFRAASFSRPPARADRTDCAMRVARTHVNALRRPVGSAVLRPFRSQVGRTLPHASAGHSRLSAGARFTFLTRRRAFACVRPSRYRPDRLPAAATPLSLSPPLRGFSTPQ</sequence>
<reference evidence="2 3" key="1">
    <citation type="submission" date="2019-09" db="EMBL/GenBank/DDBJ databases">
        <authorList>
            <person name="Depoorter E."/>
        </authorList>
    </citation>
    <scope>NUCLEOTIDE SEQUENCE [LARGE SCALE GENOMIC DNA]</scope>
    <source>
        <strain evidence="2">R-39750</strain>
    </source>
</reference>
<organism evidence="2 3">
    <name type="scientific">Burkholderia lata (strain ATCC 17760 / DSM 23089 / LMG 22485 / NCIMB 9086 / R18194 / 383)</name>
    <dbReference type="NCBI Taxonomy" id="482957"/>
    <lineage>
        <taxon>Bacteria</taxon>
        <taxon>Pseudomonadati</taxon>
        <taxon>Pseudomonadota</taxon>
        <taxon>Betaproteobacteria</taxon>
        <taxon>Burkholderiales</taxon>
        <taxon>Burkholderiaceae</taxon>
        <taxon>Burkholderia</taxon>
        <taxon>Burkholderia cepacia complex</taxon>
    </lineage>
</organism>
<evidence type="ECO:0000313" key="2">
    <source>
        <dbReference type="EMBL" id="VWC71885.1"/>
    </source>
</evidence>
<proteinExistence type="predicted"/>
<feature type="region of interest" description="Disordered" evidence="1">
    <location>
        <begin position="187"/>
        <end position="207"/>
    </location>
</feature>
<protein>
    <submittedName>
        <fullName evidence="2">Uncharacterized protein</fullName>
    </submittedName>
</protein>
<gene>
    <name evidence="2" type="ORF">BLA39750_00601</name>
</gene>
<accession>A0A6P2USR5</accession>